<comment type="caution">
    <text evidence="1">The sequence shown here is derived from an EMBL/GenBank/DDBJ whole genome shotgun (WGS) entry which is preliminary data.</text>
</comment>
<dbReference type="Proteomes" id="UP001444071">
    <property type="component" value="Unassembled WGS sequence"/>
</dbReference>
<name>A0ABV0WP32_9TELE</name>
<evidence type="ECO:0000313" key="2">
    <source>
        <dbReference type="Proteomes" id="UP001444071"/>
    </source>
</evidence>
<proteinExistence type="predicted"/>
<accession>A0ABV0WP32</accession>
<gene>
    <name evidence="1" type="ORF">XENORESO_004030</name>
</gene>
<feature type="non-terminal residue" evidence="1">
    <location>
        <position position="1"/>
    </location>
</feature>
<dbReference type="EMBL" id="JAHRIM010060223">
    <property type="protein sequence ID" value="MEQ2270613.1"/>
    <property type="molecule type" value="Genomic_DNA"/>
</dbReference>
<protein>
    <submittedName>
        <fullName evidence="1">Uncharacterized protein</fullName>
    </submittedName>
</protein>
<keyword evidence="2" id="KW-1185">Reference proteome</keyword>
<organism evidence="1 2">
    <name type="scientific">Xenotaenia resolanae</name>
    <dbReference type="NCBI Taxonomy" id="208358"/>
    <lineage>
        <taxon>Eukaryota</taxon>
        <taxon>Metazoa</taxon>
        <taxon>Chordata</taxon>
        <taxon>Craniata</taxon>
        <taxon>Vertebrata</taxon>
        <taxon>Euteleostomi</taxon>
        <taxon>Actinopterygii</taxon>
        <taxon>Neopterygii</taxon>
        <taxon>Teleostei</taxon>
        <taxon>Neoteleostei</taxon>
        <taxon>Acanthomorphata</taxon>
        <taxon>Ovalentaria</taxon>
        <taxon>Atherinomorphae</taxon>
        <taxon>Cyprinodontiformes</taxon>
        <taxon>Goodeidae</taxon>
        <taxon>Xenotaenia</taxon>
    </lineage>
</organism>
<sequence length="65" mass="7616">FYQLVLKGKRNPIYSYLLLSLAPRVETLRLSCENFDSQRSRLVQSFKQLAECETQSSSHQYLIAF</sequence>
<reference evidence="1 2" key="1">
    <citation type="submission" date="2021-06" db="EMBL/GenBank/DDBJ databases">
        <authorList>
            <person name="Palmer J.M."/>
        </authorList>
    </citation>
    <scope>NUCLEOTIDE SEQUENCE [LARGE SCALE GENOMIC DNA]</scope>
    <source>
        <strain evidence="1 2">XR_2019</strain>
        <tissue evidence="1">Muscle</tissue>
    </source>
</reference>
<evidence type="ECO:0000313" key="1">
    <source>
        <dbReference type="EMBL" id="MEQ2270613.1"/>
    </source>
</evidence>